<dbReference type="InterPro" id="IPR011961">
    <property type="entry name" value="RimM"/>
</dbReference>
<keyword evidence="9" id="KW-1185">Reference proteome</keyword>
<dbReference type="HAMAP" id="MF_00014">
    <property type="entry name" value="Ribosome_mat_RimM"/>
    <property type="match status" value="1"/>
</dbReference>
<evidence type="ECO:0000313" key="9">
    <source>
        <dbReference type="Proteomes" id="UP000678895"/>
    </source>
</evidence>
<comment type="similarity">
    <text evidence="5">Belongs to the RimM family.</text>
</comment>
<dbReference type="GO" id="GO:0005840">
    <property type="term" value="C:ribosome"/>
    <property type="evidence" value="ECO:0007669"/>
    <property type="project" value="InterPro"/>
</dbReference>
<evidence type="ECO:0000256" key="2">
    <source>
        <dbReference type="ARBA" id="ARBA00022517"/>
    </source>
</evidence>
<dbReference type="PANTHER" id="PTHR33692:SF1">
    <property type="entry name" value="RIBOSOME MATURATION FACTOR RIMM"/>
    <property type="match status" value="1"/>
</dbReference>
<comment type="subunit">
    <text evidence="5">Binds ribosomal protein uS19.</text>
</comment>
<reference evidence="8" key="1">
    <citation type="submission" date="2021-03" db="EMBL/GenBank/DDBJ databases">
        <title>Antimicrobial resistance genes in bacteria isolated from Japanese honey, and their potential for conferring macrolide and lincosamide resistance in the American foulbrood pathogen Paenibacillus larvae.</title>
        <authorList>
            <person name="Okamoto M."/>
            <person name="Kumagai M."/>
            <person name="Kanamori H."/>
            <person name="Takamatsu D."/>
        </authorList>
    </citation>
    <scope>NUCLEOTIDE SEQUENCE</scope>
    <source>
        <strain evidence="8">J41TS4</strain>
    </source>
</reference>
<dbReference type="PANTHER" id="PTHR33692">
    <property type="entry name" value="RIBOSOME MATURATION FACTOR RIMM"/>
    <property type="match status" value="1"/>
</dbReference>
<protein>
    <recommendedName>
        <fullName evidence="5">Ribosome maturation factor RimM</fullName>
    </recommendedName>
</protein>
<organism evidence="8 9">
    <name type="scientific">Paenibacillus apis</name>
    <dbReference type="NCBI Taxonomy" id="1792174"/>
    <lineage>
        <taxon>Bacteria</taxon>
        <taxon>Bacillati</taxon>
        <taxon>Bacillota</taxon>
        <taxon>Bacilli</taxon>
        <taxon>Bacillales</taxon>
        <taxon>Paenibacillaceae</taxon>
        <taxon>Paenibacillus</taxon>
    </lineage>
</organism>
<feature type="domain" description="RimM N-terminal" evidence="6">
    <location>
        <begin position="8"/>
        <end position="91"/>
    </location>
</feature>
<keyword evidence="1 5" id="KW-0963">Cytoplasm</keyword>
<dbReference type="InterPro" id="IPR056792">
    <property type="entry name" value="PRC_RimM"/>
</dbReference>
<evidence type="ECO:0000259" key="7">
    <source>
        <dbReference type="Pfam" id="PF24986"/>
    </source>
</evidence>
<dbReference type="EMBL" id="BORS01000004">
    <property type="protein sequence ID" value="GIO41784.1"/>
    <property type="molecule type" value="Genomic_DNA"/>
</dbReference>
<comment type="subcellular location">
    <subcellularLocation>
        <location evidence="5">Cytoplasm</location>
    </subcellularLocation>
</comment>
<keyword evidence="3 5" id="KW-0698">rRNA processing</keyword>
<comment type="domain">
    <text evidence="5">The PRC barrel domain binds ribosomal protein uS19.</text>
</comment>
<dbReference type="GO" id="GO:0043022">
    <property type="term" value="F:ribosome binding"/>
    <property type="evidence" value="ECO:0007669"/>
    <property type="project" value="InterPro"/>
</dbReference>
<dbReference type="SUPFAM" id="SSF50346">
    <property type="entry name" value="PRC-barrel domain"/>
    <property type="match status" value="1"/>
</dbReference>
<dbReference type="InterPro" id="IPR009000">
    <property type="entry name" value="Transl_B-barrel_sf"/>
</dbReference>
<dbReference type="GO" id="GO:0005737">
    <property type="term" value="C:cytoplasm"/>
    <property type="evidence" value="ECO:0007669"/>
    <property type="project" value="UniProtKB-SubCell"/>
</dbReference>
<dbReference type="NCBIfam" id="TIGR02273">
    <property type="entry name" value="16S_RimM"/>
    <property type="match status" value="1"/>
</dbReference>
<dbReference type="RefSeq" id="WP_301626168.1">
    <property type="nucleotide sequence ID" value="NZ_BORS01000004.1"/>
</dbReference>
<keyword evidence="2 5" id="KW-0690">Ribosome biogenesis</keyword>
<proteinExistence type="inferred from homology"/>
<dbReference type="GO" id="GO:0042274">
    <property type="term" value="P:ribosomal small subunit biogenesis"/>
    <property type="evidence" value="ECO:0007669"/>
    <property type="project" value="UniProtKB-UniRule"/>
</dbReference>
<comment type="caution">
    <text evidence="8">The sequence shown here is derived from an EMBL/GenBank/DDBJ whole genome shotgun (WGS) entry which is preliminary data.</text>
</comment>
<dbReference type="Gene3D" id="2.40.30.60">
    <property type="entry name" value="RimM"/>
    <property type="match status" value="1"/>
</dbReference>
<dbReference type="Proteomes" id="UP000678895">
    <property type="component" value="Unassembled WGS sequence"/>
</dbReference>
<evidence type="ECO:0000256" key="4">
    <source>
        <dbReference type="ARBA" id="ARBA00023186"/>
    </source>
</evidence>
<dbReference type="AlphaFoldDB" id="A0A920CLL5"/>
<dbReference type="Gene3D" id="2.30.30.240">
    <property type="entry name" value="PRC-barrel domain"/>
    <property type="match status" value="1"/>
</dbReference>
<dbReference type="GO" id="GO:0006364">
    <property type="term" value="P:rRNA processing"/>
    <property type="evidence" value="ECO:0007669"/>
    <property type="project" value="UniProtKB-UniRule"/>
</dbReference>
<dbReference type="Pfam" id="PF24986">
    <property type="entry name" value="PRC_RimM"/>
    <property type="match status" value="1"/>
</dbReference>
<evidence type="ECO:0000313" key="8">
    <source>
        <dbReference type="EMBL" id="GIO41784.1"/>
    </source>
</evidence>
<feature type="domain" description="Ribosome maturation factor RimM PRC barrel" evidence="7">
    <location>
        <begin position="104"/>
        <end position="171"/>
    </location>
</feature>
<keyword evidence="4 5" id="KW-0143">Chaperone</keyword>
<sequence>MSDSLLSVGKIVNTHGIRGELKIWLQTDFPEVRFAPKAKLLIMHPEHGEQITVTVAASRPYKQMYIVQFAEFNNINQVEKYKGYEVKVSKEESVELPENEYYFHEIIGCNVVDDEGKELGVIQDILRPGANDVWVVKMPNRQELLIPVIDDVVLDVDVESKLVKIHLMEGLL</sequence>
<evidence type="ECO:0000256" key="3">
    <source>
        <dbReference type="ARBA" id="ARBA00022552"/>
    </source>
</evidence>
<dbReference type="SUPFAM" id="SSF50447">
    <property type="entry name" value="Translation proteins"/>
    <property type="match status" value="1"/>
</dbReference>
<comment type="function">
    <text evidence="5">An accessory protein needed during the final step in the assembly of 30S ribosomal subunit, possibly for assembly of the head region. Essential for efficient processing of 16S rRNA. May be needed both before and after RbfA during the maturation of 16S rRNA. It has affinity for free ribosomal 30S subunits but not for 70S ribosomes.</text>
</comment>
<evidence type="ECO:0000256" key="1">
    <source>
        <dbReference type="ARBA" id="ARBA00022490"/>
    </source>
</evidence>
<evidence type="ECO:0000259" key="6">
    <source>
        <dbReference type="Pfam" id="PF01782"/>
    </source>
</evidence>
<accession>A0A920CLL5</accession>
<dbReference type="InterPro" id="IPR002676">
    <property type="entry name" value="RimM_N"/>
</dbReference>
<dbReference type="InterPro" id="IPR036976">
    <property type="entry name" value="RimM_N_sf"/>
</dbReference>
<dbReference type="InterPro" id="IPR011033">
    <property type="entry name" value="PRC_barrel-like_sf"/>
</dbReference>
<name>A0A920CLL5_9BACL</name>
<gene>
    <name evidence="5 8" type="primary">rimM</name>
    <name evidence="8" type="ORF">J41TS4_15420</name>
</gene>
<dbReference type="Pfam" id="PF01782">
    <property type="entry name" value="RimM"/>
    <property type="match status" value="1"/>
</dbReference>
<evidence type="ECO:0000256" key="5">
    <source>
        <dbReference type="HAMAP-Rule" id="MF_00014"/>
    </source>
</evidence>